<keyword evidence="2" id="KW-0812">Transmembrane</keyword>
<organism evidence="3 4">
    <name type="scientific">Rubricoccus marinus</name>
    <dbReference type="NCBI Taxonomy" id="716817"/>
    <lineage>
        <taxon>Bacteria</taxon>
        <taxon>Pseudomonadati</taxon>
        <taxon>Rhodothermota</taxon>
        <taxon>Rhodothermia</taxon>
        <taxon>Rhodothermales</taxon>
        <taxon>Rubricoccaceae</taxon>
        <taxon>Rubricoccus</taxon>
    </lineage>
</organism>
<sequence>MPDHYSERQAADLLRRASLLQATSDDARGPGLSLDEVKRAAEAAGIDSQYVEQAALGAGDDLPTSAPFLGIQTGAQRTRIVPGRVSDAEWAKMVATLRRQLGGTGTVEIIGEVREWRRGPYRVLLEPEGERTRITASGEWRADAVSALAATAMLIGYAFVMVAASVVKGKPDVLVLAAMFAAMGAASGAWAWPRLWPKGPRIEGKLDRAMEALEAVALTDERAEARASAPPLAETYAPEALPDAPRLDASLLDNTPDASGDARSRQRLRE</sequence>
<feature type="transmembrane region" description="Helical" evidence="2">
    <location>
        <begin position="173"/>
        <end position="192"/>
    </location>
</feature>
<keyword evidence="2" id="KW-0472">Membrane</keyword>
<comment type="caution">
    <text evidence="3">The sequence shown here is derived from an EMBL/GenBank/DDBJ whole genome shotgun (WGS) entry which is preliminary data.</text>
</comment>
<feature type="region of interest" description="Disordered" evidence="1">
    <location>
        <begin position="246"/>
        <end position="270"/>
    </location>
</feature>
<dbReference type="EMBL" id="MQWB01000001">
    <property type="protein sequence ID" value="OZC04353.1"/>
    <property type="molecule type" value="Genomic_DNA"/>
</dbReference>
<feature type="transmembrane region" description="Helical" evidence="2">
    <location>
        <begin position="147"/>
        <end position="167"/>
    </location>
</feature>
<proteinExistence type="predicted"/>
<accession>A0A259U2T2</accession>
<dbReference type="RefSeq" id="WP_094550730.1">
    <property type="nucleotide sequence ID" value="NZ_MQWB01000001.1"/>
</dbReference>
<feature type="compositionally biased region" description="Basic and acidic residues" evidence="1">
    <location>
        <begin position="260"/>
        <end position="270"/>
    </location>
</feature>
<evidence type="ECO:0000256" key="1">
    <source>
        <dbReference type="SAM" id="MobiDB-lite"/>
    </source>
</evidence>
<keyword evidence="4" id="KW-1185">Reference proteome</keyword>
<keyword evidence="2" id="KW-1133">Transmembrane helix</keyword>
<name>A0A259U2T2_9BACT</name>
<evidence type="ECO:0000256" key="2">
    <source>
        <dbReference type="SAM" id="Phobius"/>
    </source>
</evidence>
<dbReference type="AlphaFoldDB" id="A0A259U2T2"/>
<gene>
    <name evidence="3" type="ORF">BSZ36_16030</name>
</gene>
<dbReference type="Proteomes" id="UP000216446">
    <property type="component" value="Unassembled WGS sequence"/>
</dbReference>
<reference evidence="3 4" key="1">
    <citation type="submission" date="2016-11" db="EMBL/GenBank/DDBJ databases">
        <title>Study of marine rhodopsin-containing bacteria.</title>
        <authorList>
            <person name="Yoshizawa S."/>
            <person name="Kumagai Y."/>
            <person name="Kogure K."/>
        </authorList>
    </citation>
    <scope>NUCLEOTIDE SEQUENCE [LARGE SCALE GENOMIC DNA]</scope>
    <source>
        <strain evidence="3 4">SG-29</strain>
    </source>
</reference>
<evidence type="ECO:0000313" key="3">
    <source>
        <dbReference type="EMBL" id="OZC04353.1"/>
    </source>
</evidence>
<dbReference type="InParanoid" id="A0A259U2T2"/>
<dbReference type="OrthoDB" id="1524495at2"/>
<protein>
    <submittedName>
        <fullName evidence="3">Uncharacterized protein</fullName>
    </submittedName>
</protein>
<evidence type="ECO:0000313" key="4">
    <source>
        <dbReference type="Proteomes" id="UP000216446"/>
    </source>
</evidence>